<keyword evidence="3 7" id="KW-0375">Hydrogen ion transport</keyword>
<dbReference type="Pfam" id="PF00213">
    <property type="entry name" value="OSCP"/>
    <property type="match status" value="1"/>
</dbReference>
<proteinExistence type="inferred from homology"/>
<dbReference type="EMBL" id="CP049934">
    <property type="protein sequence ID" value="QIM17066.1"/>
    <property type="molecule type" value="Genomic_DNA"/>
</dbReference>
<dbReference type="Proteomes" id="UP000501387">
    <property type="component" value="Chromosome"/>
</dbReference>
<dbReference type="GO" id="GO:0005886">
    <property type="term" value="C:plasma membrane"/>
    <property type="evidence" value="ECO:0007669"/>
    <property type="project" value="UniProtKB-SubCell"/>
</dbReference>
<evidence type="ECO:0000256" key="5">
    <source>
        <dbReference type="ARBA" id="ARBA00023136"/>
    </source>
</evidence>
<dbReference type="HAMAP" id="MF_01416">
    <property type="entry name" value="ATP_synth_delta_bact"/>
    <property type="match status" value="1"/>
</dbReference>
<dbReference type="InterPro" id="IPR000711">
    <property type="entry name" value="ATPase_OSCP/dsu"/>
</dbReference>
<comment type="function">
    <text evidence="7">F(1)F(0) ATP synthase produces ATP from ADP in the presence of a proton or sodium gradient. F-type ATPases consist of two structural domains, F(1) containing the extramembraneous catalytic core and F(0) containing the membrane proton channel, linked together by a central stalk and a peripheral stalk. During catalysis, ATP synthesis in the catalytic domain of F(1) is coupled via a rotary mechanism of the central stalk subunits to proton translocation.</text>
</comment>
<evidence type="ECO:0000256" key="7">
    <source>
        <dbReference type="HAMAP-Rule" id="MF_01416"/>
    </source>
</evidence>
<keyword evidence="2 7" id="KW-0813">Transport</keyword>
<evidence type="ECO:0000256" key="3">
    <source>
        <dbReference type="ARBA" id="ARBA00022781"/>
    </source>
</evidence>
<dbReference type="NCBIfam" id="NF009967">
    <property type="entry name" value="PRK13430.1"/>
    <property type="match status" value="1"/>
</dbReference>
<dbReference type="PRINTS" id="PR00125">
    <property type="entry name" value="ATPASEDELTA"/>
</dbReference>
<evidence type="ECO:0000313" key="8">
    <source>
        <dbReference type="EMBL" id="QIM17066.1"/>
    </source>
</evidence>
<evidence type="ECO:0000256" key="4">
    <source>
        <dbReference type="ARBA" id="ARBA00023065"/>
    </source>
</evidence>
<evidence type="ECO:0000256" key="6">
    <source>
        <dbReference type="ARBA" id="ARBA00023310"/>
    </source>
</evidence>
<comment type="similarity">
    <text evidence="7">Belongs to the ATPase delta chain family.</text>
</comment>
<comment type="subcellular location">
    <subcellularLocation>
        <location evidence="7">Cell membrane</location>
        <topology evidence="7">Peripheral membrane protein</topology>
    </subcellularLocation>
    <subcellularLocation>
        <location evidence="1">Membrane</location>
    </subcellularLocation>
</comment>
<evidence type="ECO:0000313" key="9">
    <source>
        <dbReference type="Proteomes" id="UP000501387"/>
    </source>
</evidence>
<protein>
    <recommendedName>
        <fullName evidence="7">ATP synthase subunit delta</fullName>
    </recommendedName>
    <alternativeName>
        <fullName evidence="7">ATP synthase F(1) sector subunit delta</fullName>
    </alternativeName>
    <alternativeName>
        <fullName evidence="7">F-type ATPase subunit delta</fullName>
        <shortName evidence="7">F-ATPase subunit delta</shortName>
    </alternativeName>
</protein>
<keyword evidence="5 7" id="KW-0472">Membrane</keyword>
<evidence type="ECO:0000256" key="1">
    <source>
        <dbReference type="ARBA" id="ARBA00004370"/>
    </source>
</evidence>
<dbReference type="GO" id="GO:0045259">
    <property type="term" value="C:proton-transporting ATP synthase complex"/>
    <property type="evidence" value="ECO:0007669"/>
    <property type="project" value="UniProtKB-KW"/>
</dbReference>
<comment type="function">
    <text evidence="7">This protein is part of the stalk that links CF(0) to CF(1). It either transmits conformational changes from CF(0) to CF(1) or is implicated in proton conduction.</text>
</comment>
<keyword evidence="7" id="KW-0139">CF(1)</keyword>
<reference evidence="8 9" key="1">
    <citation type="submission" date="2020-03" db="EMBL/GenBank/DDBJ databases">
        <title>Leucobacter sp. nov., isolated from beetles.</title>
        <authorList>
            <person name="Hyun D.-W."/>
            <person name="Bae J.-W."/>
        </authorList>
    </citation>
    <scope>NUCLEOTIDE SEQUENCE [LARGE SCALE GENOMIC DNA]</scope>
    <source>
        <strain evidence="8 9">HDW9B</strain>
    </source>
</reference>
<sequence length="258" mass="26850">MGSASREALAKARGSLQGRLSKTAGSELLEAADRIAKAPALGAALGDASALTESKTGLVERLFGALSAGARGVLLAAVAERWSNADEFVAGVEELGLRAEALAYAELPQELLAVADLVDRSHELQLSLGSKLIEAEGKVSLVQRLLEGKVSASAISVVSHLAANPRGRRLDAALREAARVAADQGGFELATVTVAAPLSADQQDRLAKLLQRSVGRQVLVTTVIDPELLGGVRIQLADDVIDGSVRARLEDLRQKLAA</sequence>
<dbReference type="NCBIfam" id="TIGR01145">
    <property type="entry name" value="ATP_synt_delta"/>
    <property type="match status" value="1"/>
</dbReference>
<dbReference type="KEGG" id="lins:G7067_12665"/>
<dbReference type="PANTHER" id="PTHR11910">
    <property type="entry name" value="ATP SYNTHASE DELTA CHAIN"/>
    <property type="match status" value="1"/>
</dbReference>
<dbReference type="AlphaFoldDB" id="A0A6G8FKV2"/>
<keyword evidence="4 7" id="KW-0406">Ion transport</keyword>
<dbReference type="RefSeq" id="WP_166325020.1">
    <property type="nucleotide sequence ID" value="NZ_CP049934.1"/>
</dbReference>
<keyword evidence="6 7" id="KW-0066">ATP synthesis</keyword>
<dbReference type="GO" id="GO:0046933">
    <property type="term" value="F:proton-transporting ATP synthase activity, rotational mechanism"/>
    <property type="evidence" value="ECO:0007669"/>
    <property type="project" value="UniProtKB-UniRule"/>
</dbReference>
<gene>
    <name evidence="7" type="primary">atpH</name>
    <name evidence="8" type="ORF">G7067_12665</name>
</gene>
<accession>A0A6G8FKV2</accession>
<name>A0A6G8FKV2_9MICO</name>
<keyword evidence="9" id="KW-1185">Reference proteome</keyword>
<evidence type="ECO:0000256" key="2">
    <source>
        <dbReference type="ARBA" id="ARBA00022448"/>
    </source>
</evidence>
<keyword evidence="7" id="KW-1003">Cell membrane</keyword>
<organism evidence="8 9">
    <name type="scientific">Leucobacter insecticola</name>
    <dbReference type="NCBI Taxonomy" id="2714934"/>
    <lineage>
        <taxon>Bacteria</taxon>
        <taxon>Bacillati</taxon>
        <taxon>Actinomycetota</taxon>
        <taxon>Actinomycetes</taxon>
        <taxon>Micrococcales</taxon>
        <taxon>Microbacteriaceae</taxon>
        <taxon>Leucobacter</taxon>
    </lineage>
</organism>